<dbReference type="Gene3D" id="3.80.10.10">
    <property type="entry name" value="Ribonuclease Inhibitor"/>
    <property type="match status" value="4"/>
</dbReference>
<organism evidence="5 6">
    <name type="scientific">Triparma verrucosa</name>
    <dbReference type="NCBI Taxonomy" id="1606542"/>
    <lineage>
        <taxon>Eukaryota</taxon>
        <taxon>Sar</taxon>
        <taxon>Stramenopiles</taxon>
        <taxon>Ochrophyta</taxon>
        <taxon>Bolidophyceae</taxon>
        <taxon>Parmales</taxon>
        <taxon>Triparmaceae</taxon>
        <taxon>Triparma</taxon>
    </lineage>
</organism>
<dbReference type="EMBL" id="BRXX01000035">
    <property type="protein sequence ID" value="GMH84249.1"/>
    <property type="molecule type" value="Genomic_DNA"/>
</dbReference>
<feature type="compositionally biased region" description="Acidic residues" evidence="4">
    <location>
        <begin position="188"/>
        <end position="200"/>
    </location>
</feature>
<dbReference type="AlphaFoldDB" id="A0A9W7BCV8"/>
<dbReference type="Pfam" id="PF13516">
    <property type="entry name" value="LRR_6"/>
    <property type="match status" value="9"/>
</dbReference>
<dbReference type="SMART" id="SM00368">
    <property type="entry name" value="LRR_RI"/>
    <property type="match status" value="10"/>
</dbReference>
<comment type="subcellular location">
    <subcellularLocation>
        <location evidence="1">Cytoplasm</location>
        <location evidence="1">Cytoskeleton</location>
    </subcellularLocation>
</comment>
<feature type="region of interest" description="Disordered" evidence="4">
    <location>
        <begin position="1"/>
        <end position="169"/>
    </location>
</feature>
<evidence type="ECO:0000256" key="4">
    <source>
        <dbReference type="SAM" id="MobiDB-lite"/>
    </source>
</evidence>
<proteinExistence type="predicted"/>
<evidence type="ECO:0008006" key="7">
    <source>
        <dbReference type="Google" id="ProtNLM"/>
    </source>
</evidence>
<evidence type="ECO:0000256" key="1">
    <source>
        <dbReference type="ARBA" id="ARBA00004245"/>
    </source>
</evidence>
<keyword evidence="3" id="KW-0206">Cytoskeleton</keyword>
<feature type="compositionally biased region" description="Low complexity" evidence="4">
    <location>
        <begin position="102"/>
        <end position="112"/>
    </location>
</feature>
<evidence type="ECO:0000256" key="2">
    <source>
        <dbReference type="ARBA" id="ARBA00022490"/>
    </source>
</evidence>
<sequence>MPPKSPKNRSPSTKGGSQRSKSKTSPKKQSSSSPKKKSLAVKLPQNKQPPAAQQDKLFNEGADGDDDSLYFSIEDAPMNPPESVLDGMVPKPPSEEKKTRKVGGSKVSGSSSEEQDQTPMQRAMGKSMRKGEKVTLRRSYGSKPSKSKRKKKATVNSGRDDDSDDSGSEELSAMMKGIVEDVKKLELEEGSISDESDDETQPSREARMTRNSIAMMKSKAKSTDHKLLSGEDFTINDVIARIEDDDVDLTALTIRQTGQNIKDVVVPHGEDGADNDDDVAMSEAIILVLPAHLTNNKLLELSSALGMNQSLLTLDLRGNSITDDSCTSICTALKSNHKVQNLNLAQNKITSKGVPSITSLISKCLVTLNLNKNAIGDAGVQNLAGGIAATKTLKEIHLSDCKMRSSGASFLASAFAVNKSLQTINLQGNNNCGTGNSSKRLAFALMRSQRLRHLYLGETGVGEGIEHFARLVETTKALKTLDLSYNSLSDKAATTIGNALMINRSITSLNLKRNKISSEGLISLSACLVSNTFITSLDVGGNLIGDTGFMKLCTVLETNTSLTELDISDNRIAGEGASAISSVLRINKTLVTLNLTDNPLQYDGVMSLCKALEINDSLCVCYVSVDELGKEGVDELACNDRIWPFWETRLVVV</sequence>
<protein>
    <recommendedName>
        <fullName evidence="7">RNI-like protein</fullName>
    </recommendedName>
</protein>
<gene>
    <name evidence="5" type="ORF">TrVE_jg7715</name>
</gene>
<evidence type="ECO:0000313" key="6">
    <source>
        <dbReference type="Proteomes" id="UP001165160"/>
    </source>
</evidence>
<feature type="region of interest" description="Disordered" evidence="4">
    <location>
        <begin position="187"/>
        <end position="212"/>
    </location>
</feature>
<evidence type="ECO:0000313" key="5">
    <source>
        <dbReference type="EMBL" id="GMH84249.1"/>
    </source>
</evidence>
<evidence type="ECO:0000256" key="3">
    <source>
        <dbReference type="ARBA" id="ARBA00023212"/>
    </source>
</evidence>
<keyword evidence="6" id="KW-1185">Reference proteome</keyword>
<dbReference type="Proteomes" id="UP001165160">
    <property type="component" value="Unassembled WGS sequence"/>
</dbReference>
<dbReference type="InterPro" id="IPR001611">
    <property type="entry name" value="Leu-rich_rpt"/>
</dbReference>
<comment type="caution">
    <text evidence="5">The sequence shown here is derived from an EMBL/GenBank/DDBJ whole genome shotgun (WGS) entry which is preliminary data.</text>
</comment>
<reference evidence="6" key="1">
    <citation type="journal article" date="2023" name="Commun. Biol.">
        <title>Genome analysis of Parmales, the sister group of diatoms, reveals the evolutionary specialization of diatoms from phago-mixotrophs to photoautotrophs.</title>
        <authorList>
            <person name="Ban H."/>
            <person name="Sato S."/>
            <person name="Yoshikawa S."/>
            <person name="Yamada K."/>
            <person name="Nakamura Y."/>
            <person name="Ichinomiya M."/>
            <person name="Sato N."/>
            <person name="Blanc-Mathieu R."/>
            <person name="Endo H."/>
            <person name="Kuwata A."/>
            <person name="Ogata H."/>
        </authorList>
    </citation>
    <scope>NUCLEOTIDE SEQUENCE [LARGE SCALE GENOMIC DNA]</scope>
    <source>
        <strain evidence="6">NIES 3699</strain>
    </source>
</reference>
<dbReference type="SUPFAM" id="SSF52047">
    <property type="entry name" value="RNI-like"/>
    <property type="match status" value="1"/>
</dbReference>
<accession>A0A9W7BCV8</accession>
<dbReference type="PANTHER" id="PTHR24107:SF2">
    <property type="entry name" value="NLR FAMILY CARD DOMAIN CONTAINING 3"/>
    <property type="match status" value="1"/>
</dbReference>
<dbReference type="GO" id="GO:0005856">
    <property type="term" value="C:cytoskeleton"/>
    <property type="evidence" value="ECO:0007669"/>
    <property type="project" value="UniProtKB-SubCell"/>
</dbReference>
<dbReference type="InterPro" id="IPR032675">
    <property type="entry name" value="LRR_dom_sf"/>
</dbReference>
<name>A0A9W7BCV8_9STRA</name>
<dbReference type="PANTHER" id="PTHR24107">
    <property type="entry name" value="YNEIN REGULATORY COMPLEX SUBUNIT 5"/>
    <property type="match status" value="1"/>
</dbReference>
<dbReference type="InterPro" id="IPR052410">
    <property type="entry name" value="DRC5"/>
</dbReference>
<keyword evidence="2" id="KW-0963">Cytoplasm</keyword>